<dbReference type="InterPro" id="IPR001482">
    <property type="entry name" value="T2SS/T4SS_dom"/>
</dbReference>
<dbReference type="PANTHER" id="PTHR30258:SF1">
    <property type="entry name" value="PROTEIN TRANSPORT PROTEIN HOFB HOMOLOG"/>
    <property type="match status" value="1"/>
</dbReference>
<dbReference type="Proteomes" id="UP000034706">
    <property type="component" value="Unassembled WGS sequence"/>
</dbReference>
<dbReference type="GO" id="GO:0005886">
    <property type="term" value="C:plasma membrane"/>
    <property type="evidence" value="ECO:0007669"/>
    <property type="project" value="TreeGrafter"/>
</dbReference>
<organism evidence="5 6">
    <name type="scientific">Candidatus Azambacteria bacterium GW2011_GWA2_39_10</name>
    <dbReference type="NCBI Taxonomy" id="1618611"/>
    <lineage>
        <taxon>Bacteria</taxon>
        <taxon>Candidatus Azamiibacteriota</taxon>
    </lineage>
</organism>
<dbReference type="Pfam" id="PF00437">
    <property type="entry name" value="T2SSE"/>
    <property type="match status" value="1"/>
</dbReference>
<accession>A0A0G0PTZ0</accession>
<sequence length="197" mass="21482">QDPNIIVVGEIRDSETAGLAVQSALTGHLVLSTLHTNDAIGVIPRLIDMGVEPFLLPSALNVALAQRLVKRLCPDCKKETEPSEPVKKIILEAINSMSENNRPKIKSDKFKIYKPQGCPKCGNKGTKGRIAVFEILEVTPQIEEIIISGPTESKILAEAKRQGMVTMFQDGVLKVLDGIIGFEELTQVVSVNTEEPK</sequence>
<reference evidence="5 6" key="1">
    <citation type="journal article" date="2015" name="Nature">
        <title>rRNA introns, odd ribosomes, and small enigmatic genomes across a large radiation of phyla.</title>
        <authorList>
            <person name="Brown C.T."/>
            <person name="Hug L.A."/>
            <person name="Thomas B.C."/>
            <person name="Sharon I."/>
            <person name="Castelle C.J."/>
            <person name="Singh A."/>
            <person name="Wilkins M.J."/>
            <person name="Williams K.H."/>
            <person name="Banfield J.F."/>
        </authorList>
    </citation>
    <scope>NUCLEOTIDE SEQUENCE [LARGE SCALE GENOMIC DNA]</scope>
</reference>
<comment type="similarity">
    <text evidence="1">Belongs to the GSP E family.</text>
</comment>
<dbReference type="GO" id="GO:0005524">
    <property type="term" value="F:ATP binding"/>
    <property type="evidence" value="ECO:0007669"/>
    <property type="project" value="UniProtKB-KW"/>
</dbReference>
<gene>
    <name evidence="5" type="ORF">UT16_C0005G0016</name>
</gene>
<feature type="non-terminal residue" evidence="5">
    <location>
        <position position="1"/>
    </location>
</feature>
<dbReference type="InterPro" id="IPR027417">
    <property type="entry name" value="P-loop_NTPase"/>
</dbReference>
<keyword evidence="3" id="KW-0067">ATP-binding</keyword>
<evidence type="ECO:0000313" key="5">
    <source>
        <dbReference type="EMBL" id="KKQ92816.1"/>
    </source>
</evidence>
<proteinExistence type="inferred from homology"/>
<dbReference type="SUPFAM" id="SSF52540">
    <property type="entry name" value="P-loop containing nucleoside triphosphate hydrolases"/>
    <property type="match status" value="1"/>
</dbReference>
<evidence type="ECO:0000256" key="3">
    <source>
        <dbReference type="ARBA" id="ARBA00022840"/>
    </source>
</evidence>
<protein>
    <submittedName>
        <fullName evidence="5">Type IV-A pilus assembly ATPase PilB</fullName>
    </submittedName>
</protein>
<comment type="caution">
    <text evidence="5">The sequence shown here is derived from an EMBL/GenBank/DDBJ whole genome shotgun (WGS) entry which is preliminary data.</text>
</comment>
<dbReference type="GO" id="GO:0016887">
    <property type="term" value="F:ATP hydrolysis activity"/>
    <property type="evidence" value="ECO:0007669"/>
    <property type="project" value="TreeGrafter"/>
</dbReference>
<evidence type="ECO:0000313" key="6">
    <source>
        <dbReference type="Proteomes" id="UP000034706"/>
    </source>
</evidence>
<dbReference type="EMBL" id="LBVT01000005">
    <property type="protein sequence ID" value="KKQ92816.1"/>
    <property type="molecule type" value="Genomic_DNA"/>
</dbReference>
<evidence type="ECO:0000256" key="2">
    <source>
        <dbReference type="ARBA" id="ARBA00022741"/>
    </source>
</evidence>
<feature type="domain" description="Bacterial type II secretion system protein E" evidence="4">
    <location>
        <begin position="1"/>
        <end position="186"/>
    </location>
</feature>
<dbReference type="Gene3D" id="3.40.50.300">
    <property type="entry name" value="P-loop containing nucleotide triphosphate hydrolases"/>
    <property type="match status" value="1"/>
</dbReference>
<evidence type="ECO:0000259" key="4">
    <source>
        <dbReference type="Pfam" id="PF00437"/>
    </source>
</evidence>
<keyword evidence="2" id="KW-0547">Nucleotide-binding</keyword>
<dbReference type="AlphaFoldDB" id="A0A0G0PTZ0"/>
<dbReference type="PANTHER" id="PTHR30258">
    <property type="entry name" value="TYPE II SECRETION SYSTEM PROTEIN GSPE-RELATED"/>
    <property type="match status" value="1"/>
</dbReference>
<name>A0A0G0PTZ0_9BACT</name>
<evidence type="ECO:0000256" key="1">
    <source>
        <dbReference type="ARBA" id="ARBA00006611"/>
    </source>
</evidence>